<accession>A0ABZ2LKH9</accession>
<dbReference type="PANTHER" id="PTHR33478:SF1">
    <property type="entry name" value="EXTRACELLULAR METALLOPROTEINASE MEP"/>
    <property type="match status" value="1"/>
</dbReference>
<feature type="domain" description="PA" evidence="12">
    <location>
        <begin position="488"/>
        <end position="568"/>
    </location>
</feature>
<dbReference type="Gene3D" id="3.10.170.10">
    <property type="match status" value="1"/>
</dbReference>
<keyword evidence="8" id="KW-0862">Zinc</keyword>
<comment type="similarity">
    <text evidence="3">Belongs to the peptidase M36 family.</text>
</comment>
<feature type="compositionally biased region" description="Low complexity" evidence="11">
    <location>
        <begin position="1205"/>
        <end position="1217"/>
    </location>
</feature>
<evidence type="ECO:0000256" key="7">
    <source>
        <dbReference type="ARBA" id="ARBA00022801"/>
    </source>
</evidence>
<keyword evidence="7" id="KW-0378">Hydrolase</keyword>
<dbReference type="SUPFAM" id="SSF55486">
    <property type="entry name" value="Metalloproteases ('zincins'), catalytic domain"/>
    <property type="match status" value="1"/>
</dbReference>
<sequence length="1267" mass="132142">MCASINDSPAPQAAPTVGTGEEGAREALKNTPLGTVVSRDGTGRARMVLGAAPSAPLKLEVNAETAARIHLSRHASLFGLHEAAVRDASVSVSRPLPGGASMVQFAQSVNGIEVFHSRATVVVDAAKNLVSASSTLHPEGGATHAVKAMKFSISPEQSQSNVHVAHFGQAFASGAVRIMQSTAKRVLVPEGDSLTPAYYIEFLARPVDTQVNEGYAYAVSANDGRVLYKASLTDHEAFKYRVWAEADQNNIPMDGPYQDYSPHPEGKPDGKLPGYRLPNDISMEGFNKNPEGKSDPWLPADATRTFGNNVRAYSDRSDTHEEDAGVPTGKGDGYDEGVDVVPDVTTPGTREFLRTFDVDKKPNENNEQIKAAVTDLFYVNNWMHDYWYDSGFNEAAGNAQALNFGRGGKEGDALRAEGQDGADFGQQNNANMTTFAEGTSPRMQMFVWNGVINRKITTTPALTFDDAFGAAQFGAQTFDVSADAVVANDGTAPTGDACQALTGLDGKIVVIDRGTCSFVDKVKNAQAAGAKAVLVVNNAAGHQVINPAGTDATITIPVLSVSLEDGKKVKDALAAGTVKLQLFRGAEVLHDGTIDNTVIAHEWGHYLHHRLVICGSTSCRGMSEGWADFNALMMVIREADTLEGKAFPMAQYAAAGLGANAGYFGIRRAPYSTLFTQNAFTFKHIAANSTAPTEAPLGSGGPMNEVHNVGEIWTQALFEGYVNLHAAGKVAGRTFQETKRRMADYIVAGMQITPIEPTFVEQRDAILSAVAATGRKDDLDALARGFAKRGFGVGAVAPPTASLTLNEVKESTATGGDLGFVAATIDDSGTSCDHDGILDSGENGSLKVTVRNTGFSALAAGTKVSATTTAEGITLGAEGTVDAIDALGDVSVSIPISAAPGRTARGHIPLTITVKNDAAAVNKTVTATADINDNYDDVEKASTTDDAESNKEAWSSADDTPRLKAWSRQGTVSAHVWHGDDLGLESDERLVSPDLVVGQDDLVLTFSHRYKFEEDTTPTFYDGSVLEVSKDGGATWEDVEHYVDPGYPHTILDEPTFGNALHGRKAFTGTSTGYPNYETKTLNFKKLLAGKTIKIRFRIGTDGAAGAAGWDIDDIKVTGITNLPFPAVTDNKVACGVDGGGGPGDGGTSDGGTGDGGVDPGTDAGTDSGTDAGTDSGTDAGTDSGTDAGTDSGTSADAGGGTDAGGSSDAGGSTDAGPQGVPPRYTNNDSSCAVSPALGQGALPRGAGVGVFAGLLMLLGLRRRVKA</sequence>
<evidence type="ECO:0000256" key="9">
    <source>
        <dbReference type="ARBA" id="ARBA00023049"/>
    </source>
</evidence>
<dbReference type="EMBL" id="CP089983">
    <property type="protein sequence ID" value="WXB09342.1"/>
    <property type="molecule type" value="Genomic_DNA"/>
</dbReference>
<proteinExistence type="inferred from homology"/>
<feature type="compositionally biased region" description="Basic and acidic residues" evidence="11">
    <location>
        <begin position="940"/>
        <end position="951"/>
    </location>
</feature>
<gene>
    <name evidence="13" type="ORF">LVJ94_19180</name>
</gene>
<feature type="compositionally biased region" description="Low complexity" evidence="11">
    <location>
        <begin position="1160"/>
        <end position="1197"/>
    </location>
</feature>
<dbReference type="RefSeq" id="WP_394839014.1">
    <property type="nucleotide sequence ID" value="NZ_CP089929.1"/>
</dbReference>
<dbReference type="Pfam" id="PF02128">
    <property type="entry name" value="Peptidase_M36"/>
    <property type="match status" value="1"/>
</dbReference>
<feature type="compositionally biased region" description="Gly residues" evidence="11">
    <location>
        <begin position="1137"/>
        <end position="1159"/>
    </location>
</feature>
<dbReference type="CDD" id="cd04818">
    <property type="entry name" value="PA_subtilisin_1"/>
    <property type="match status" value="1"/>
</dbReference>
<dbReference type="Gene3D" id="3.50.30.30">
    <property type="match status" value="1"/>
</dbReference>
<evidence type="ECO:0000256" key="2">
    <source>
        <dbReference type="ARBA" id="ARBA00004613"/>
    </source>
</evidence>
<comment type="subcellular location">
    <subcellularLocation>
        <location evidence="2">Secreted</location>
    </subcellularLocation>
</comment>
<comment type="cofactor">
    <cofactor evidence="1">
        <name>Zn(2+)</name>
        <dbReference type="ChEBI" id="CHEBI:29105"/>
    </cofactor>
</comment>
<evidence type="ECO:0000256" key="3">
    <source>
        <dbReference type="ARBA" id="ARBA00006006"/>
    </source>
</evidence>
<keyword evidence="5" id="KW-0645">Protease</keyword>
<dbReference type="InterPro" id="IPR003137">
    <property type="entry name" value="PA_domain"/>
</dbReference>
<keyword evidence="14" id="KW-1185">Reference proteome</keyword>
<evidence type="ECO:0000256" key="8">
    <source>
        <dbReference type="ARBA" id="ARBA00022833"/>
    </source>
</evidence>
<organism evidence="13 14">
    <name type="scientific">Pendulispora rubella</name>
    <dbReference type="NCBI Taxonomy" id="2741070"/>
    <lineage>
        <taxon>Bacteria</taxon>
        <taxon>Pseudomonadati</taxon>
        <taxon>Myxococcota</taxon>
        <taxon>Myxococcia</taxon>
        <taxon>Myxococcales</taxon>
        <taxon>Sorangiineae</taxon>
        <taxon>Pendulisporaceae</taxon>
        <taxon>Pendulispora</taxon>
    </lineage>
</organism>
<keyword evidence="6" id="KW-0479">Metal-binding</keyword>
<keyword evidence="9" id="KW-0482">Metalloprotease</keyword>
<dbReference type="InterPro" id="IPR027268">
    <property type="entry name" value="Peptidase_M4/M1_CTD_sf"/>
</dbReference>
<dbReference type="Pfam" id="PF02225">
    <property type="entry name" value="PA"/>
    <property type="match status" value="1"/>
</dbReference>
<evidence type="ECO:0000256" key="6">
    <source>
        <dbReference type="ARBA" id="ARBA00022723"/>
    </source>
</evidence>
<protein>
    <submittedName>
        <fullName evidence="13">M36 family metallopeptidase</fullName>
    </submittedName>
</protein>
<dbReference type="SUPFAM" id="SSF52025">
    <property type="entry name" value="PA domain"/>
    <property type="match status" value="1"/>
</dbReference>
<name>A0ABZ2LKH9_9BACT</name>
<reference evidence="13" key="1">
    <citation type="submission" date="2021-12" db="EMBL/GenBank/DDBJ databases">
        <title>Discovery of the Pendulisporaceae a myxobacterial family with distinct sporulation behavior and unique specialized metabolism.</title>
        <authorList>
            <person name="Garcia R."/>
            <person name="Popoff A."/>
            <person name="Bader C.D."/>
            <person name="Loehr J."/>
            <person name="Walesch S."/>
            <person name="Walt C."/>
            <person name="Boldt J."/>
            <person name="Bunk B."/>
            <person name="Haeckl F.J.F.P.J."/>
            <person name="Gunesch A.P."/>
            <person name="Birkelbach J."/>
            <person name="Nuebel U."/>
            <person name="Pietschmann T."/>
            <person name="Bach T."/>
            <person name="Mueller R."/>
        </authorList>
    </citation>
    <scope>NUCLEOTIDE SEQUENCE</scope>
    <source>
        <strain evidence="13">MSr11367</strain>
    </source>
</reference>
<feature type="region of interest" description="Disordered" evidence="11">
    <location>
        <begin position="1"/>
        <end position="24"/>
    </location>
</feature>
<dbReference type="InterPro" id="IPR046450">
    <property type="entry name" value="PA_dom_sf"/>
</dbReference>
<dbReference type="PANTHER" id="PTHR33478">
    <property type="entry name" value="EXTRACELLULAR METALLOPROTEINASE MEP"/>
    <property type="match status" value="1"/>
</dbReference>
<feature type="region of interest" description="Disordered" evidence="11">
    <location>
        <begin position="315"/>
        <end position="337"/>
    </location>
</feature>
<dbReference type="InterPro" id="IPR001842">
    <property type="entry name" value="Peptidase_M36"/>
</dbReference>
<dbReference type="Gene3D" id="1.10.390.10">
    <property type="entry name" value="Neutral Protease Domain 2"/>
    <property type="match status" value="1"/>
</dbReference>
<evidence type="ECO:0000313" key="14">
    <source>
        <dbReference type="Proteomes" id="UP001374803"/>
    </source>
</evidence>
<evidence type="ECO:0000259" key="12">
    <source>
        <dbReference type="Pfam" id="PF02225"/>
    </source>
</evidence>
<evidence type="ECO:0000313" key="13">
    <source>
        <dbReference type="EMBL" id="WXB09342.1"/>
    </source>
</evidence>
<evidence type="ECO:0000256" key="1">
    <source>
        <dbReference type="ARBA" id="ARBA00001947"/>
    </source>
</evidence>
<dbReference type="Gene3D" id="2.60.120.260">
    <property type="entry name" value="Galactose-binding domain-like"/>
    <property type="match status" value="1"/>
</dbReference>
<evidence type="ECO:0000256" key="11">
    <source>
        <dbReference type="SAM" id="MobiDB-lite"/>
    </source>
</evidence>
<evidence type="ECO:0000256" key="4">
    <source>
        <dbReference type="ARBA" id="ARBA00022525"/>
    </source>
</evidence>
<feature type="region of interest" description="Disordered" evidence="11">
    <location>
        <begin position="940"/>
        <end position="962"/>
    </location>
</feature>
<keyword evidence="4" id="KW-0964">Secreted</keyword>
<keyword evidence="10" id="KW-0865">Zymogen</keyword>
<dbReference type="Proteomes" id="UP001374803">
    <property type="component" value="Chromosome"/>
</dbReference>
<feature type="region of interest" description="Disordered" evidence="11">
    <location>
        <begin position="1136"/>
        <end position="1228"/>
    </location>
</feature>
<evidence type="ECO:0000256" key="10">
    <source>
        <dbReference type="ARBA" id="ARBA00023145"/>
    </source>
</evidence>
<dbReference type="InterPro" id="IPR050371">
    <property type="entry name" value="Fungal_virulence_M36"/>
</dbReference>
<evidence type="ECO:0000256" key="5">
    <source>
        <dbReference type="ARBA" id="ARBA00022670"/>
    </source>
</evidence>